<dbReference type="SMART" id="SM00367">
    <property type="entry name" value="LRR_CC"/>
    <property type="match status" value="5"/>
</dbReference>
<evidence type="ECO:0000259" key="2">
    <source>
        <dbReference type="PROSITE" id="PS50181"/>
    </source>
</evidence>
<dbReference type="InterPro" id="IPR006553">
    <property type="entry name" value="Leu-rich_rpt_Cys-con_subtyp"/>
</dbReference>
<dbReference type="InterPro" id="IPR036047">
    <property type="entry name" value="F-box-like_dom_sf"/>
</dbReference>
<keyword evidence="3" id="KW-1185">Reference proteome</keyword>
<dbReference type="SUPFAM" id="SSF81383">
    <property type="entry name" value="F-box domain"/>
    <property type="match status" value="1"/>
</dbReference>
<dbReference type="Proteomes" id="UP000036681">
    <property type="component" value="Unplaced"/>
</dbReference>
<dbReference type="GO" id="GO:0031146">
    <property type="term" value="P:SCF-dependent proteasomal ubiquitin-dependent protein catabolic process"/>
    <property type="evidence" value="ECO:0007669"/>
    <property type="project" value="TreeGrafter"/>
</dbReference>
<dbReference type="InterPro" id="IPR032675">
    <property type="entry name" value="LRR_dom_sf"/>
</dbReference>
<dbReference type="PROSITE" id="PS50181">
    <property type="entry name" value="FBOX"/>
    <property type="match status" value="1"/>
</dbReference>
<dbReference type="InterPro" id="IPR001810">
    <property type="entry name" value="F-box_dom"/>
</dbReference>
<dbReference type="SUPFAM" id="SSF52047">
    <property type="entry name" value="RNI-like"/>
    <property type="match status" value="1"/>
</dbReference>
<evidence type="ECO:0000256" key="1">
    <source>
        <dbReference type="ARBA" id="ARBA00022786"/>
    </source>
</evidence>
<dbReference type="PANTHER" id="PTHR13318:SF247">
    <property type="entry name" value="GH16156P"/>
    <property type="match status" value="1"/>
</dbReference>
<dbReference type="Gene3D" id="3.80.10.10">
    <property type="entry name" value="Ribonuclease Inhibitor"/>
    <property type="match status" value="1"/>
</dbReference>
<accession>A0A9J2P507</accession>
<name>A0A9J2P507_ASCLU</name>
<dbReference type="AlphaFoldDB" id="A0A9J2P507"/>
<organism evidence="3 4">
    <name type="scientific">Ascaris lumbricoides</name>
    <name type="common">Giant roundworm</name>
    <dbReference type="NCBI Taxonomy" id="6252"/>
    <lineage>
        <taxon>Eukaryota</taxon>
        <taxon>Metazoa</taxon>
        <taxon>Ecdysozoa</taxon>
        <taxon>Nematoda</taxon>
        <taxon>Chromadorea</taxon>
        <taxon>Rhabditida</taxon>
        <taxon>Spirurina</taxon>
        <taxon>Ascaridomorpha</taxon>
        <taxon>Ascaridoidea</taxon>
        <taxon>Ascarididae</taxon>
        <taxon>Ascaris</taxon>
    </lineage>
</organism>
<evidence type="ECO:0000313" key="4">
    <source>
        <dbReference type="WBParaSite" id="ALUE_0000462901-mRNA-1"/>
    </source>
</evidence>
<proteinExistence type="predicted"/>
<feature type="domain" description="F-box" evidence="2">
    <location>
        <begin position="81"/>
        <end position="132"/>
    </location>
</feature>
<dbReference type="WBParaSite" id="ALUE_0000462901-mRNA-1">
    <property type="protein sequence ID" value="ALUE_0000462901-mRNA-1"/>
    <property type="gene ID" value="ALUE_0000462901"/>
</dbReference>
<keyword evidence="1" id="KW-0833">Ubl conjugation pathway</keyword>
<dbReference type="PANTHER" id="PTHR13318">
    <property type="entry name" value="PARTNER OF PAIRED, ISOFORM B-RELATED"/>
    <property type="match status" value="1"/>
</dbReference>
<evidence type="ECO:0000313" key="3">
    <source>
        <dbReference type="Proteomes" id="UP000036681"/>
    </source>
</evidence>
<protein>
    <submittedName>
        <fullName evidence="4">F-box domain-containing protein</fullName>
    </submittedName>
</protein>
<reference evidence="4" key="1">
    <citation type="submission" date="2023-03" db="UniProtKB">
        <authorList>
            <consortium name="WormBaseParasite"/>
        </authorList>
    </citation>
    <scope>IDENTIFICATION</scope>
</reference>
<sequence length="735" mass="82518">MFEKVIEKKSGQFTAGVGMRDRYIKLCAAHPVDYSSSDESTLALLSGPLPGGSNAAAFDRIQKLVLKCGFISLISELKQPLCYLNSLPDKVLLAIFSMLPIRERIANVSVLDRRLHRLVRSSITSVSFYRDELDALCDERLQLFMKQFGAQLIYANLDLYRSCLAPSQWKWRTSIKSVVGMCWRLRSLDILFCHHHKLRDADLIDVFKSCPYLVNLRIDAQFIRGHSFQHAPRSMQRLELEMCYRIDQTTFRHITTRLHKLKSLHVSQLLILSDNIIADIVKNLPSLTDLSLVSHPETVYEGKQLSRSLAAVTDRFLILISDEKSPAAKSITSLSLAFCFNVSMHGLFRLARMPKLCCLNLDGITKRDIGMGVESIASGQRLTKLFLAEGTNISPDSLVRIVRSSPLLRTLDISNNERIYNYSFAQEIVTFSIFALHFNVNFWVTKFGSHLTLEGKDRACYRPLYILTDEHLPWNTVKKPELDQYGRTVVTVVHLQREFIPEEEVLPTTVLSRESPLRLPSGVMAPLIRRGNRYRLMWSALGPSHEPRLSISPTLQLDLSAFVLLQPPDPTTADFEVMHGSLGDAAAAAVHEIEITLPEEVCMGNGLTQLGSPAASASAAIFPNTPSSAQLSDFTVRYGQFSTGMPSFDTSLPTWPTSVGFISGQTGKENLLWKSESGSNASTALMQQEQLSVETFVHGCPHDDVWMHMSDVELNADRRYNCLERAFHDRCASNS</sequence>
<dbReference type="GO" id="GO:0019005">
    <property type="term" value="C:SCF ubiquitin ligase complex"/>
    <property type="evidence" value="ECO:0007669"/>
    <property type="project" value="TreeGrafter"/>
</dbReference>